<organism evidence="2 3">
    <name type="scientific">Phytophthora infestans</name>
    <name type="common">Potato late blight agent</name>
    <name type="synonym">Botrytis infestans</name>
    <dbReference type="NCBI Taxonomy" id="4787"/>
    <lineage>
        <taxon>Eukaryota</taxon>
        <taxon>Sar</taxon>
        <taxon>Stramenopiles</taxon>
        <taxon>Oomycota</taxon>
        <taxon>Peronosporomycetes</taxon>
        <taxon>Peronosporales</taxon>
        <taxon>Peronosporaceae</taxon>
        <taxon>Phytophthora</taxon>
    </lineage>
</organism>
<feature type="compositionally biased region" description="Polar residues" evidence="1">
    <location>
        <begin position="43"/>
        <end position="58"/>
    </location>
</feature>
<protein>
    <submittedName>
        <fullName evidence="2">Uncharacterized protein</fullName>
    </submittedName>
</protein>
<evidence type="ECO:0000256" key="1">
    <source>
        <dbReference type="SAM" id="MobiDB-lite"/>
    </source>
</evidence>
<accession>A0A833SCI5</accession>
<reference evidence="2" key="1">
    <citation type="submission" date="2020-04" db="EMBL/GenBank/DDBJ databases">
        <title>Hybrid Assembly of Korean Phytophthora infestans isolates.</title>
        <authorList>
            <person name="Prokchorchik M."/>
            <person name="Lee Y."/>
            <person name="Seo J."/>
            <person name="Cho J.-H."/>
            <person name="Park Y.-E."/>
            <person name="Jang D.-C."/>
            <person name="Im J.-S."/>
            <person name="Choi J.-G."/>
            <person name="Park H.-J."/>
            <person name="Lee G.-B."/>
            <person name="Lee Y.-G."/>
            <person name="Hong S.-Y."/>
            <person name="Cho K."/>
            <person name="Sohn K.H."/>
        </authorList>
    </citation>
    <scope>NUCLEOTIDE SEQUENCE</scope>
    <source>
        <strain evidence="2">KR_1_A1</strain>
    </source>
</reference>
<dbReference type="Proteomes" id="UP000602510">
    <property type="component" value="Unassembled WGS sequence"/>
</dbReference>
<proteinExistence type="predicted"/>
<name>A0A833SCI5_PHYIN</name>
<feature type="compositionally biased region" description="Acidic residues" evidence="1">
    <location>
        <begin position="129"/>
        <end position="138"/>
    </location>
</feature>
<evidence type="ECO:0000313" key="2">
    <source>
        <dbReference type="EMBL" id="KAF4039211.1"/>
    </source>
</evidence>
<feature type="region of interest" description="Disordered" evidence="1">
    <location>
        <begin position="1"/>
        <end position="158"/>
    </location>
</feature>
<dbReference type="EMBL" id="WSZM01000180">
    <property type="protein sequence ID" value="KAF4039211.1"/>
    <property type="molecule type" value="Genomic_DNA"/>
</dbReference>
<gene>
    <name evidence="2" type="ORF">GN244_ATG08642</name>
</gene>
<evidence type="ECO:0000313" key="3">
    <source>
        <dbReference type="Proteomes" id="UP000602510"/>
    </source>
</evidence>
<dbReference type="AlphaFoldDB" id="A0A833SCI5"/>
<sequence length="158" mass="16541">MASAEVGEQQHEAGGLNAAIQDALASGDAPVAADESELRSTKTTDQPGEPNSNDNELTNGHPGDAADVQSTSNAFPLLEAPTLTEKSLPEKRPSSDRMESTQLKSTDPGEVYPAEAENNEQSVSLGNAADEEEVDDVDLAPQLSSESLPAETAVSWLH</sequence>
<comment type="caution">
    <text evidence="2">The sequence shown here is derived from an EMBL/GenBank/DDBJ whole genome shotgun (WGS) entry which is preliminary data.</text>
</comment>
<keyword evidence="3" id="KW-1185">Reference proteome</keyword>
<feature type="compositionally biased region" description="Basic and acidic residues" evidence="1">
    <location>
        <begin position="87"/>
        <end position="99"/>
    </location>
</feature>